<keyword evidence="9" id="KW-0645">Protease</keyword>
<name>A0A9W2YFQ0_BIOGL</name>
<evidence type="ECO:0000256" key="1">
    <source>
        <dbReference type="ARBA" id="ARBA00004240"/>
    </source>
</evidence>
<keyword evidence="22" id="KW-1133">Transmembrane helix</keyword>
<keyword evidence="24" id="KW-1185">Reference proteome</keyword>
<dbReference type="GO" id="GO:0005764">
    <property type="term" value="C:lysosome"/>
    <property type="evidence" value="ECO:0007669"/>
    <property type="project" value="UniProtKB-SubCell"/>
</dbReference>
<reference evidence="25" key="1">
    <citation type="submission" date="2025-08" db="UniProtKB">
        <authorList>
            <consortium name="RefSeq"/>
        </authorList>
    </citation>
    <scope>IDENTIFICATION</scope>
</reference>
<evidence type="ECO:0000256" key="21">
    <source>
        <dbReference type="ARBA" id="ARBA00033328"/>
    </source>
</evidence>
<dbReference type="AlphaFoldDB" id="A0A9W2YFQ0"/>
<feature type="domain" description="Peptidase M28" evidence="23">
    <location>
        <begin position="285"/>
        <end position="473"/>
    </location>
</feature>
<keyword evidence="12" id="KW-0378">Hydrolase</keyword>
<evidence type="ECO:0000256" key="22">
    <source>
        <dbReference type="SAM" id="Phobius"/>
    </source>
</evidence>
<keyword evidence="13" id="KW-0256">Endoplasmic reticulum</keyword>
<dbReference type="GO" id="GO:0005615">
    <property type="term" value="C:extracellular space"/>
    <property type="evidence" value="ECO:0007669"/>
    <property type="project" value="TreeGrafter"/>
</dbReference>
<keyword evidence="7" id="KW-0964">Secreted</keyword>
<keyword evidence="16" id="KW-0482">Metalloprotease</keyword>
<dbReference type="FunFam" id="3.50.30.30:FF:000009">
    <property type="entry name" value="Carboxypeptidase Q"/>
    <property type="match status" value="1"/>
</dbReference>
<evidence type="ECO:0000256" key="8">
    <source>
        <dbReference type="ARBA" id="ARBA00022645"/>
    </source>
</evidence>
<keyword evidence="22" id="KW-0812">Transmembrane</keyword>
<keyword evidence="10" id="KW-0479">Metal-binding</keyword>
<evidence type="ECO:0000256" key="16">
    <source>
        <dbReference type="ARBA" id="ARBA00023049"/>
    </source>
</evidence>
<evidence type="ECO:0000256" key="19">
    <source>
        <dbReference type="ARBA" id="ARBA00023228"/>
    </source>
</evidence>
<dbReference type="GO" id="GO:0005794">
    <property type="term" value="C:Golgi apparatus"/>
    <property type="evidence" value="ECO:0007669"/>
    <property type="project" value="UniProtKB-SubCell"/>
</dbReference>
<evidence type="ECO:0000256" key="17">
    <source>
        <dbReference type="ARBA" id="ARBA00023145"/>
    </source>
</evidence>
<keyword evidence="18" id="KW-0325">Glycoprotein</keyword>
<dbReference type="GO" id="GO:0006508">
    <property type="term" value="P:proteolysis"/>
    <property type="evidence" value="ECO:0007669"/>
    <property type="project" value="UniProtKB-KW"/>
</dbReference>
<dbReference type="GO" id="GO:0005783">
    <property type="term" value="C:endoplasmic reticulum"/>
    <property type="evidence" value="ECO:0007669"/>
    <property type="project" value="UniProtKB-SubCell"/>
</dbReference>
<evidence type="ECO:0000256" key="4">
    <source>
        <dbReference type="ARBA" id="ARBA00004613"/>
    </source>
</evidence>
<dbReference type="GO" id="GO:0070573">
    <property type="term" value="F:metallodipeptidase activity"/>
    <property type="evidence" value="ECO:0007669"/>
    <property type="project" value="InterPro"/>
</dbReference>
<dbReference type="FunFam" id="3.40.630.10:FF:000036">
    <property type="entry name" value="Carboxypeptidase Q"/>
    <property type="match status" value="1"/>
</dbReference>
<keyword evidence="22" id="KW-0472">Membrane</keyword>
<dbReference type="Pfam" id="PF04389">
    <property type="entry name" value="Peptidase_M28"/>
    <property type="match status" value="1"/>
</dbReference>
<keyword evidence="19" id="KW-0458">Lysosome</keyword>
<comment type="similarity">
    <text evidence="5">Belongs to the peptidase M28 family.</text>
</comment>
<evidence type="ECO:0000313" key="24">
    <source>
        <dbReference type="Proteomes" id="UP001165740"/>
    </source>
</evidence>
<feature type="transmembrane region" description="Helical" evidence="22">
    <location>
        <begin position="16"/>
        <end position="34"/>
    </location>
</feature>
<evidence type="ECO:0000256" key="18">
    <source>
        <dbReference type="ARBA" id="ARBA00023180"/>
    </source>
</evidence>
<evidence type="ECO:0000313" key="25">
    <source>
        <dbReference type="RefSeq" id="XP_055861574.1"/>
    </source>
</evidence>
<keyword evidence="14" id="KW-0862">Zinc</keyword>
<evidence type="ECO:0000256" key="6">
    <source>
        <dbReference type="ARBA" id="ARBA00014116"/>
    </source>
</evidence>
<evidence type="ECO:0000256" key="15">
    <source>
        <dbReference type="ARBA" id="ARBA00023034"/>
    </source>
</evidence>
<dbReference type="Gene3D" id="3.40.630.10">
    <property type="entry name" value="Zn peptidases"/>
    <property type="match status" value="1"/>
</dbReference>
<proteinExistence type="inferred from homology"/>
<keyword evidence="8" id="KW-0121">Carboxypeptidase</keyword>
<evidence type="ECO:0000256" key="7">
    <source>
        <dbReference type="ARBA" id="ARBA00022525"/>
    </source>
</evidence>
<dbReference type="GO" id="GO:0004180">
    <property type="term" value="F:carboxypeptidase activity"/>
    <property type="evidence" value="ECO:0007669"/>
    <property type="project" value="UniProtKB-KW"/>
</dbReference>
<sequence>MGIKLYFLRFEKENTVIMMIGVTSFLLTLGFFVWTSTGVSDVLWTPRIVDYKEDIDRHKRDADRIIDYLVTGAGKGVVYNNLAEMTDTYGYRLCGTQTLENVIDYMVDKLKKDGLDNVHKEPVNVTRWVRGNEWAKMLTPRVKPLSILGLGFSVGTPTSGVTAEVIVVRTFDELRDRAREVKGKIVVYNQVWENYGQSVEYRSQGGIEAAKLGAVAALVRSVTPLSINSPHTGQQSSDDWAKKIPTASITVEDAELMWRLSRRGINITVTLYMEAQNLSPVTSYNTVAEIKGSQYPEQVVLVSGHLDSWDVGQGAMDDGGGAFISWQALSVVRKLGLRPKRTLRVVLWTCEEEGIQGGQEYFRVHRNESTNMNIVMESDMGTFTPQGLLFTGSDQAMKIIKYLAATLLKRVNASNVAPDADLTDVFNWPSLGVPGASLKTDDASYFYYHHSQGDTMTVQDPDEMDLCSAVWAVTAYTLADLENMLPANRTISLK</sequence>
<dbReference type="GO" id="GO:0046872">
    <property type="term" value="F:metal ion binding"/>
    <property type="evidence" value="ECO:0007669"/>
    <property type="project" value="UniProtKB-KW"/>
</dbReference>
<evidence type="ECO:0000256" key="3">
    <source>
        <dbReference type="ARBA" id="ARBA00004555"/>
    </source>
</evidence>
<gene>
    <name evidence="25" type="primary">LOC106066520</name>
</gene>
<evidence type="ECO:0000256" key="20">
    <source>
        <dbReference type="ARBA" id="ARBA00025833"/>
    </source>
</evidence>
<dbReference type="GO" id="GO:0043171">
    <property type="term" value="P:peptide catabolic process"/>
    <property type="evidence" value="ECO:0007669"/>
    <property type="project" value="TreeGrafter"/>
</dbReference>
<dbReference type="InterPro" id="IPR039866">
    <property type="entry name" value="CPQ"/>
</dbReference>
<dbReference type="GeneID" id="106066520"/>
<evidence type="ECO:0000256" key="14">
    <source>
        <dbReference type="ARBA" id="ARBA00022833"/>
    </source>
</evidence>
<evidence type="ECO:0000256" key="12">
    <source>
        <dbReference type="ARBA" id="ARBA00022801"/>
    </source>
</evidence>
<evidence type="ECO:0000256" key="5">
    <source>
        <dbReference type="ARBA" id="ARBA00010918"/>
    </source>
</evidence>
<dbReference type="CDD" id="cd03883">
    <property type="entry name" value="M28_Pgcp_like"/>
    <property type="match status" value="1"/>
</dbReference>
<keyword evidence="15" id="KW-0333">Golgi apparatus</keyword>
<comment type="subcellular location">
    <subcellularLocation>
        <location evidence="1">Endoplasmic reticulum</location>
    </subcellularLocation>
    <subcellularLocation>
        <location evidence="3">Golgi apparatus</location>
    </subcellularLocation>
    <subcellularLocation>
        <location evidence="2">Lysosome</location>
    </subcellularLocation>
    <subcellularLocation>
        <location evidence="4">Secreted</location>
    </subcellularLocation>
</comment>
<dbReference type="Proteomes" id="UP001165740">
    <property type="component" value="Chromosome 1"/>
</dbReference>
<dbReference type="Gene3D" id="3.50.30.30">
    <property type="match status" value="1"/>
</dbReference>
<evidence type="ECO:0000259" key="23">
    <source>
        <dbReference type="Pfam" id="PF04389"/>
    </source>
</evidence>
<dbReference type="PANTHER" id="PTHR12053">
    <property type="entry name" value="PROTEASE FAMILY M28 PLASMA GLUTAMATE CARBOXYPEPTIDASE-RELATED"/>
    <property type="match status" value="1"/>
</dbReference>
<dbReference type="SUPFAM" id="SSF53187">
    <property type="entry name" value="Zn-dependent exopeptidases"/>
    <property type="match status" value="1"/>
</dbReference>
<dbReference type="PANTHER" id="PTHR12053:SF3">
    <property type="entry name" value="CARBOXYPEPTIDASE Q"/>
    <property type="match status" value="1"/>
</dbReference>
<dbReference type="OrthoDB" id="10013407at2759"/>
<comment type="subunit">
    <text evidence="20">Homodimer. The monomeric form is inactive while the homodimer is active.</text>
</comment>
<dbReference type="OMA" id="IVFYNRP"/>
<keyword evidence="11" id="KW-0732">Signal</keyword>
<evidence type="ECO:0000256" key="2">
    <source>
        <dbReference type="ARBA" id="ARBA00004371"/>
    </source>
</evidence>
<evidence type="ECO:0000256" key="11">
    <source>
        <dbReference type="ARBA" id="ARBA00022729"/>
    </source>
</evidence>
<evidence type="ECO:0000256" key="10">
    <source>
        <dbReference type="ARBA" id="ARBA00022723"/>
    </source>
</evidence>
<accession>A0A9W2YFQ0</accession>
<keyword evidence="17" id="KW-0865">Zymogen</keyword>
<evidence type="ECO:0000256" key="13">
    <source>
        <dbReference type="ARBA" id="ARBA00022824"/>
    </source>
</evidence>
<dbReference type="RefSeq" id="XP_055861574.1">
    <property type="nucleotide sequence ID" value="XM_056005599.1"/>
</dbReference>
<evidence type="ECO:0000256" key="9">
    <source>
        <dbReference type="ARBA" id="ARBA00022670"/>
    </source>
</evidence>
<dbReference type="InterPro" id="IPR007484">
    <property type="entry name" value="Peptidase_M28"/>
</dbReference>
<organism evidence="24 25">
    <name type="scientific">Biomphalaria glabrata</name>
    <name type="common">Bloodfluke planorb</name>
    <name type="synonym">Freshwater snail</name>
    <dbReference type="NCBI Taxonomy" id="6526"/>
    <lineage>
        <taxon>Eukaryota</taxon>
        <taxon>Metazoa</taxon>
        <taxon>Spiralia</taxon>
        <taxon>Lophotrochozoa</taxon>
        <taxon>Mollusca</taxon>
        <taxon>Gastropoda</taxon>
        <taxon>Heterobranchia</taxon>
        <taxon>Euthyneura</taxon>
        <taxon>Panpulmonata</taxon>
        <taxon>Hygrophila</taxon>
        <taxon>Lymnaeoidea</taxon>
        <taxon>Planorbidae</taxon>
        <taxon>Biomphalaria</taxon>
    </lineage>
</organism>
<protein>
    <recommendedName>
        <fullName evidence="6">Carboxypeptidase Q</fullName>
    </recommendedName>
    <alternativeName>
        <fullName evidence="21">Plasma glutamate carboxypeptidase</fullName>
    </alternativeName>
</protein>